<dbReference type="Gene3D" id="3.30.70.330">
    <property type="match status" value="1"/>
</dbReference>
<evidence type="ECO:0000256" key="1">
    <source>
        <dbReference type="ARBA" id="ARBA00008372"/>
    </source>
</evidence>
<organism evidence="3 4">
    <name type="scientific">Magallana gigas</name>
    <name type="common">Pacific oyster</name>
    <name type="synonym">Crassostrea gigas</name>
    <dbReference type="NCBI Taxonomy" id="29159"/>
    <lineage>
        <taxon>Eukaryota</taxon>
        <taxon>Metazoa</taxon>
        <taxon>Spiralia</taxon>
        <taxon>Lophotrochozoa</taxon>
        <taxon>Mollusca</taxon>
        <taxon>Bivalvia</taxon>
        <taxon>Autobranchia</taxon>
        <taxon>Pteriomorphia</taxon>
        <taxon>Ostreida</taxon>
        <taxon>Ostreoidea</taxon>
        <taxon>Ostreidae</taxon>
        <taxon>Magallana</taxon>
    </lineage>
</organism>
<dbReference type="PANTHER" id="PTHR15092">
    <property type="entry name" value="POLY A -SPECIFIC RIBONUCLEASE/TARGET OF EGR1, MEMBER 1"/>
    <property type="match status" value="1"/>
</dbReference>
<dbReference type="GO" id="GO:0000289">
    <property type="term" value="P:nuclear-transcribed mRNA poly(A) tail shortening"/>
    <property type="evidence" value="ECO:0007669"/>
    <property type="project" value="TreeGrafter"/>
</dbReference>
<accession>A0A8W8MXU6</accession>
<keyword evidence="2" id="KW-1133">Transmembrane helix</keyword>
<dbReference type="GO" id="GO:0005634">
    <property type="term" value="C:nucleus"/>
    <property type="evidence" value="ECO:0007669"/>
    <property type="project" value="TreeGrafter"/>
</dbReference>
<comment type="similarity">
    <text evidence="1">Belongs to the CAF1 family.</text>
</comment>
<name>A0A8W8MXU6_MAGGI</name>
<dbReference type="GO" id="GO:1990431">
    <property type="term" value="P:priRNA 3'-end processing"/>
    <property type="evidence" value="ECO:0007669"/>
    <property type="project" value="TreeGrafter"/>
</dbReference>
<dbReference type="GO" id="GO:0005783">
    <property type="term" value="C:endoplasmic reticulum"/>
    <property type="evidence" value="ECO:0007669"/>
    <property type="project" value="TreeGrafter"/>
</dbReference>
<dbReference type="EnsemblMetazoa" id="G35081.1">
    <property type="protein sequence ID" value="G35081.1:cds"/>
    <property type="gene ID" value="G35081"/>
</dbReference>
<feature type="transmembrane region" description="Helical" evidence="2">
    <location>
        <begin position="509"/>
        <end position="527"/>
    </location>
</feature>
<dbReference type="SUPFAM" id="SSF53098">
    <property type="entry name" value="Ribonuclease H-like"/>
    <property type="match status" value="1"/>
</dbReference>
<keyword evidence="2" id="KW-0472">Membrane</keyword>
<dbReference type="InterPro" id="IPR012677">
    <property type="entry name" value="Nucleotide-bd_a/b_plait_sf"/>
</dbReference>
<dbReference type="GO" id="GO:0003723">
    <property type="term" value="F:RNA binding"/>
    <property type="evidence" value="ECO:0007669"/>
    <property type="project" value="TreeGrafter"/>
</dbReference>
<dbReference type="InterPro" id="IPR036397">
    <property type="entry name" value="RNaseH_sf"/>
</dbReference>
<dbReference type="InterPro" id="IPR012337">
    <property type="entry name" value="RNaseH-like_sf"/>
</dbReference>
<dbReference type="Gene3D" id="3.30.420.10">
    <property type="entry name" value="Ribonuclease H-like superfamily/Ribonuclease H"/>
    <property type="match status" value="2"/>
</dbReference>
<protein>
    <submittedName>
        <fullName evidence="3">Uncharacterized protein</fullName>
    </submittedName>
</protein>
<evidence type="ECO:0000256" key="2">
    <source>
        <dbReference type="SAM" id="Phobius"/>
    </source>
</evidence>
<evidence type="ECO:0000313" key="4">
    <source>
        <dbReference type="Proteomes" id="UP000005408"/>
    </source>
</evidence>
<proteinExistence type="inferred from homology"/>
<dbReference type="GO" id="GO:0000175">
    <property type="term" value="F:3'-5'-RNA exonuclease activity"/>
    <property type="evidence" value="ECO:0007669"/>
    <property type="project" value="TreeGrafter"/>
</dbReference>
<dbReference type="Pfam" id="PF04857">
    <property type="entry name" value="CAF1"/>
    <property type="match status" value="1"/>
</dbReference>
<dbReference type="InterPro" id="IPR006941">
    <property type="entry name" value="RNase_CAF1"/>
</dbReference>
<dbReference type="Proteomes" id="UP000005408">
    <property type="component" value="Unassembled WGS sequence"/>
</dbReference>
<keyword evidence="4" id="KW-1185">Reference proteome</keyword>
<dbReference type="PANTHER" id="PTHR15092:SF22">
    <property type="entry name" value="POLY(A)-SPECIFIC RIBONUCLEASE PNLDC1"/>
    <property type="match status" value="1"/>
</dbReference>
<evidence type="ECO:0000313" key="3">
    <source>
        <dbReference type="EnsemblMetazoa" id="G35081.1:cds"/>
    </source>
</evidence>
<dbReference type="AlphaFoldDB" id="A0A8W8MXU6"/>
<dbReference type="GO" id="GO:1990432">
    <property type="term" value="P:siRNA 3'-end processing"/>
    <property type="evidence" value="ECO:0007669"/>
    <property type="project" value="TreeGrafter"/>
</dbReference>
<reference evidence="3" key="1">
    <citation type="submission" date="2022-08" db="UniProtKB">
        <authorList>
            <consortium name="EnsemblMetazoa"/>
        </authorList>
    </citation>
    <scope>IDENTIFICATION</scope>
    <source>
        <strain evidence="3">05x7-T-G4-1.051#20</strain>
    </source>
</reference>
<sequence length="551" mass="64071">MEVDKNNFEEYLPKIEESISKADFVAIDTEFTGLNLNNETKNSLFDTIEERYNKHRRSVQQFTISQIGISAFVKENERYVAHSYNMYLFPASFGPVDVRFMVQASSYEFQRRYDFDFNKYVYSGISFMNEEQEKQVKTFIKRKEITAGVERDVDENLVQDVCSEVAEWYSRAAVGDSHTVLKNDGTRKLKYNYVFENEIKNRYGDVWTSTDNDRNIVVTKITHEEKAERENKQKADSSELFNSLIGFRRVFLALVKHQKPLIGHNMLLDLLLIFDKFHKPLPAHYKDFQEEIHRIFPLIIDTKSIATHLIKKKLDLRFNSTLGGLYHVFRSAAGQNFVIHSPVIAHGEDFTIYSNETYLPHEAGYDAYMCGYCFLRMCHILTFSDVKSTEVVPCTFSRYLNEIKPFHNKINMIRASINSLDLSGSSKEPQRPLVFVQSKTASFQLSAYKLAKEFSKFGTVDIKLQSKSRALVATGNIYCARDLVKFYKNDKRMSVHHYSKWRHSPYSKPALWTGVILSGGLCLWALWSKIFLNSIRKITSNVRFCVFKVFM</sequence>
<keyword evidence="2" id="KW-0812">Transmembrane</keyword>
<dbReference type="InterPro" id="IPR051181">
    <property type="entry name" value="CAF1_poly(A)_ribonucleases"/>
</dbReference>